<feature type="domain" description="PhnB-like" evidence="1">
    <location>
        <begin position="4"/>
        <end position="132"/>
    </location>
</feature>
<dbReference type="Proteomes" id="UP001500755">
    <property type="component" value="Unassembled WGS sequence"/>
</dbReference>
<dbReference type="InterPro" id="IPR028973">
    <property type="entry name" value="PhnB-like"/>
</dbReference>
<proteinExistence type="predicted"/>
<gene>
    <name evidence="2" type="ORF">GCM10009755_23910</name>
</gene>
<name>A0ABN2TJK1_9MICO</name>
<dbReference type="Gene3D" id="3.10.180.10">
    <property type="entry name" value="2,3-Dihydroxybiphenyl 1,2-Dioxygenase, domain 1"/>
    <property type="match status" value="1"/>
</dbReference>
<protein>
    <submittedName>
        <fullName evidence="2">VOC family protein</fullName>
    </submittedName>
</protein>
<accession>A0ABN2TJK1</accession>
<comment type="caution">
    <text evidence="2">The sequence shown here is derived from an EMBL/GenBank/DDBJ whole genome shotgun (WGS) entry which is preliminary data.</text>
</comment>
<reference evidence="2 3" key="1">
    <citation type="journal article" date="2019" name="Int. J. Syst. Evol. Microbiol.">
        <title>The Global Catalogue of Microorganisms (GCM) 10K type strain sequencing project: providing services to taxonomists for standard genome sequencing and annotation.</title>
        <authorList>
            <consortium name="The Broad Institute Genomics Platform"/>
            <consortium name="The Broad Institute Genome Sequencing Center for Infectious Disease"/>
            <person name="Wu L."/>
            <person name="Ma J."/>
        </authorList>
    </citation>
    <scope>NUCLEOTIDE SEQUENCE [LARGE SCALE GENOMIC DNA]</scope>
    <source>
        <strain evidence="2 3">JCM 14546</strain>
    </source>
</reference>
<organism evidence="2 3">
    <name type="scientific">Brevibacterium samyangense</name>
    <dbReference type="NCBI Taxonomy" id="366888"/>
    <lineage>
        <taxon>Bacteria</taxon>
        <taxon>Bacillati</taxon>
        <taxon>Actinomycetota</taxon>
        <taxon>Actinomycetes</taxon>
        <taxon>Micrococcales</taxon>
        <taxon>Brevibacteriaceae</taxon>
        <taxon>Brevibacterium</taxon>
    </lineage>
</organism>
<evidence type="ECO:0000313" key="3">
    <source>
        <dbReference type="Proteomes" id="UP001500755"/>
    </source>
</evidence>
<keyword evidence="3" id="KW-1185">Reference proteome</keyword>
<evidence type="ECO:0000259" key="1">
    <source>
        <dbReference type="Pfam" id="PF06983"/>
    </source>
</evidence>
<dbReference type="RefSeq" id="WP_344310002.1">
    <property type="nucleotide sequence ID" value="NZ_BAAANO010000023.1"/>
</dbReference>
<dbReference type="PANTHER" id="PTHR33990:SF1">
    <property type="entry name" value="PROTEIN YJDN"/>
    <property type="match status" value="1"/>
</dbReference>
<dbReference type="Pfam" id="PF06983">
    <property type="entry name" value="3-dmu-9_3-mt"/>
    <property type="match status" value="1"/>
</dbReference>
<dbReference type="EMBL" id="BAAANO010000023">
    <property type="protein sequence ID" value="GAA2011730.1"/>
    <property type="molecule type" value="Genomic_DNA"/>
</dbReference>
<evidence type="ECO:0000313" key="2">
    <source>
        <dbReference type="EMBL" id="GAA2011730.1"/>
    </source>
</evidence>
<dbReference type="InterPro" id="IPR029068">
    <property type="entry name" value="Glyas_Bleomycin-R_OHBP_Dase"/>
</dbReference>
<sequence>MSTKITPYIRFRTEARQAFEFYAEVLGGSAQIASMGDFDAAPTPEDANLVMHAQIDLPNGFSLMGSDTPSFMEYDPGARIAVALHGGPEDLEEFTRIFDALAEKGQELQPLTEAPWGGTFGMALDAWGVQWMMNVNGAPRETEPAE</sequence>
<dbReference type="CDD" id="cd06588">
    <property type="entry name" value="PhnB_like"/>
    <property type="match status" value="1"/>
</dbReference>
<dbReference type="PANTHER" id="PTHR33990">
    <property type="entry name" value="PROTEIN YJDN-RELATED"/>
    <property type="match status" value="1"/>
</dbReference>
<dbReference type="SUPFAM" id="SSF54593">
    <property type="entry name" value="Glyoxalase/Bleomycin resistance protein/Dihydroxybiphenyl dioxygenase"/>
    <property type="match status" value="1"/>
</dbReference>